<evidence type="ECO:0000256" key="1">
    <source>
        <dbReference type="ARBA" id="ARBA00022598"/>
    </source>
</evidence>
<dbReference type="GO" id="GO:0005524">
    <property type="term" value="F:ATP binding"/>
    <property type="evidence" value="ECO:0007669"/>
    <property type="project" value="InterPro"/>
</dbReference>
<organism evidence="6 7">
    <name type="scientific">Artemia franciscana</name>
    <name type="common">Brine shrimp</name>
    <name type="synonym">Artemia sanfranciscana</name>
    <dbReference type="NCBI Taxonomy" id="6661"/>
    <lineage>
        <taxon>Eukaryota</taxon>
        <taxon>Metazoa</taxon>
        <taxon>Ecdysozoa</taxon>
        <taxon>Arthropoda</taxon>
        <taxon>Crustacea</taxon>
        <taxon>Branchiopoda</taxon>
        <taxon>Anostraca</taxon>
        <taxon>Artemiidae</taxon>
        <taxon>Artemia</taxon>
    </lineage>
</organism>
<dbReference type="GO" id="GO:0005739">
    <property type="term" value="C:mitochondrion"/>
    <property type="evidence" value="ECO:0007669"/>
    <property type="project" value="TreeGrafter"/>
</dbReference>
<proteinExistence type="predicted"/>
<dbReference type="Gene3D" id="3.30.930.10">
    <property type="entry name" value="Bira Bifunctional Protein, Domain 2"/>
    <property type="match status" value="1"/>
</dbReference>
<dbReference type="SUPFAM" id="SSF55681">
    <property type="entry name" value="Class II aaRS and biotin synthetases"/>
    <property type="match status" value="1"/>
</dbReference>
<gene>
    <name evidence="6" type="ORF">QYM36_012519</name>
</gene>
<dbReference type="GO" id="GO:0017101">
    <property type="term" value="C:aminoacyl-tRNA synthetase multienzyme complex"/>
    <property type="evidence" value="ECO:0007669"/>
    <property type="project" value="TreeGrafter"/>
</dbReference>
<evidence type="ECO:0000259" key="5">
    <source>
        <dbReference type="PROSITE" id="PS50862"/>
    </source>
</evidence>
<sequence>MVRSIHGTCIIEYKPKGGPTETINFTPPFRRLKIFPELEKRLKVKLPHPRTLDTPEAVEMLDKICVDNQVDCPTPRTAPRLLDKLIGHFLEKECINPTFLIEHPQVMSPLAKYHRSDEGLTERFELFVRKMEICNAYTELNDPIEQQKRFSQQAKDRGAGDEEAQMVDADFIMALKYGLPPTGGCGMGIDRIAMLLTNSDSIKEVLLGPGPILVKEFWTVSFVANRRFNLSLKCFLYHWSLIFVSLITFTSYVYKPFANWFEKS</sequence>
<evidence type="ECO:0000256" key="2">
    <source>
        <dbReference type="ARBA" id="ARBA00022741"/>
    </source>
</evidence>
<dbReference type="GO" id="GO:0006430">
    <property type="term" value="P:lysyl-tRNA aminoacylation"/>
    <property type="evidence" value="ECO:0007669"/>
    <property type="project" value="TreeGrafter"/>
</dbReference>
<dbReference type="Proteomes" id="UP001187531">
    <property type="component" value="Unassembled WGS sequence"/>
</dbReference>
<feature type="domain" description="Aminoacyl-transfer RNA synthetases class-II family profile" evidence="5">
    <location>
        <begin position="33"/>
        <end position="209"/>
    </location>
</feature>
<evidence type="ECO:0000256" key="3">
    <source>
        <dbReference type="ARBA" id="ARBA00022840"/>
    </source>
</evidence>
<dbReference type="PANTHER" id="PTHR42918">
    <property type="entry name" value="LYSYL-TRNA SYNTHETASE"/>
    <property type="match status" value="1"/>
</dbReference>
<dbReference type="InterPro" id="IPR045864">
    <property type="entry name" value="aa-tRNA-synth_II/BPL/LPL"/>
</dbReference>
<accession>A0AA88HV18</accession>
<keyword evidence="1" id="KW-0436">Ligase</keyword>
<dbReference type="GO" id="GO:0004824">
    <property type="term" value="F:lysine-tRNA ligase activity"/>
    <property type="evidence" value="ECO:0007669"/>
    <property type="project" value="TreeGrafter"/>
</dbReference>
<keyword evidence="3" id="KW-0067">ATP-binding</keyword>
<dbReference type="GO" id="GO:0005829">
    <property type="term" value="C:cytosol"/>
    <property type="evidence" value="ECO:0007669"/>
    <property type="project" value="TreeGrafter"/>
</dbReference>
<dbReference type="InterPro" id="IPR004364">
    <property type="entry name" value="Aa-tRNA-synt_II"/>
</dbReference>
<evidence type="ECO:0000313" key="6">
    <source>
        <dbReference type="EMBL" id="KAK2711362.1"/>
    </source>
</evidence>
<dbReference type="GO" id="GO:0000049">
    <property type="term" value="F:tRNA binding"/>
    <property type="evidence" value="ECO:0007669"/>
    <property type="project" value="TreeGrafter"/>
</dbReference>
<dbReference type="Pfam" id="PF00152">
    <property type="entry name" value="tRNA-synt_2"/>
    <property type="match status" value="1"/>
</dbReference>
<dbReference type="PROSITE" id="PS50862">
    <property type="entry name" value="AA_TRNA_LIGASE_II"/>
    <property type="match status" value="1"/>
</dbReference>
<evidence type="ECO:0000256" key="4">
    <source>
        <dbReference type="SAM" id="Phobius"/>
    </source>
</evidence>
<evidence type="ECO:0000313" key="7">
    <source>
        <dbReference type="Proteomes" id="UP001187531"/>
    </source>
</evidence>
<feature type="transmembrane region" description="Helical" evidence="4">
    <location>
        <begin position="235"/>
        <end position="254"/>
    </location>
</feature>
<keyword evidence="7" id="KW-1185">Reference proteome</keyword>
<dbReference type="EMBL" id="JAVRJZ010000016">
    <property type="protein sequence ID" value="KAK2711362.1"/>
    <property type="molecule type" value="Genomic_DNA"/>
</dbReference>
<dbReference type="PANTHER" id="PTHR42918:SF9">
    <property type="entry name" value="LYSINE--TRNA LIGASE"/>
    <property type="match status" value="1"/>
</dbReference>
<dbReference type="AlphaFoldDB" id="A0AA88HV18"/>
<protein>
    <recommendedName>
        <fullName evidence="5">Aminoacyl-transfer RNA synthetases class-II family profile domain-containing protein</fullName>
    </recommendedName>
</protein>
<name>A0AA88HV18_ARTSF</name>
<reference evidence="6" key="1">
    <citation type="submission" date="2023-07" db="EMBL/GenBank/DDBJ databases">
        <title>Chromosome-level genome assembly of Artemia franciscana.</title>
        <authorList>
            <person name="Jo E."/>
        </authorList>
    </citation>
    <scope>NUCLEOTIDE SEQUENCE</scope>
    <source>
        <tissue evidence="6">Whole body</tissue>
    </source>
</reference>
<comment type="caution">
    <text evidence="6">The sequence shown here is derived from an EMBL/GenBank/DDBJ whole genome shotgun (WGS) entry which is preliminary data.</text>
</comment>
<keyword evidence="4" id="KW-1133">Transmembrane helix</keyword>
<keyword evidence="4" id="KW-0472">Membrane</keyword>
<keyword evidence="2" id="KW-0547">Nucleotide-binding</keyword>
<keyword evidence="4" id="KW-0812">Transmembrane</keyword>
<dbReference type="InterPro" id="IPR006195">
    <property type="entry name" value="aa-tRNA-synth_II"/>
</dbReference>